<dbReference type="PROSITE" id="PS50011">
    <property type="entry name" value="PROTEIN_KINASE_DOM"/>
    <property type="match status" value="1"/>
</dbReference>
<dbReference type="GO" id="GO:0004674">
    <property type="term" value="F:protein serine/threonine kinase activity"/>
    <property type="evidence" value="ECO:0007669"/>
    <property type="project" value="UniProtKB-KW"/>
</dbReference>
<evidence type="ECO:0000313" key="9">
    <source>
        <dbReference type="EMBL" id="CAF1007562.1"/>
    </source>
</evidence>
<evidence type="ECO:0000259" key="7">
    <source>
        <dbReference type="PROSITE" id="PS50011"/>
    </source>
</evidence>
<dbReference type="PROSITE" id="PS00108">
    <property type="entry name" value="PROTEIN_KINASE_ST"/>
    <property type="match status" value="1"/>
</dbReference>
<dbReference type="AlphaFoldDB" id="A0A814E624"/>
<dbReference type="SUPFAM" id="SSF56112">
    <property type="entry name" value="Protein kinase-like (PK-like)"/>
    <property type="match status" value="1"/>
</dbReference>
<keyword evidence="2" id="KW-0723">Serine/threonine-protein kinase</keyword>
<dbReference type="InterPro" id="IPR011009">
    <property type="entry name" value="Kinase-like_dom_sf"/>
</dbReference>
<dbReference type="Proteomes" id="UP000681722">
    <property type="component" value="Unassembled WGS sequence"/>
</dbReference>
<evidence type="ECO:0000256" key="3">
    <source>
        <dbReference type="ARBA" id="ARBA00022679"/>
    </source>
</evidence>
<evidence type="ECO:0000313" key="11">
    <source>
        <dbReference type="EMBL" id="CAF3776570.1"/>
    </source>
</evidence>
<accession>A0A814E624</accession>
<keyword evidence="4" id="KW-0547">Nucleotide-binding</keyword>
<dbReference type="PANTHER" id="PTHR24056">
    <property type="entry name" value="CELL DIVISION PROTEIN KINASE"/>
    <property type="match status" value="1"/>
</dbReference>
<dbReference type="EMBL" id="CAJOBC010002555">
    <property type="protein sequence ID" value="CAF3738816.1"/>
    <property type="molecule type" value="Genomic_DNA"/>
</dbReference>
<protein>
    <recommendedName>
        <fullName evidence="7">Protein kinase domain-containing protein</fullName>
    </recommendedName>
</protein>
<dbReference type="GO" id="GO:0005634">
    <property type="term" value="C:nucleus"/>
    <property type="evidence" value="ECO:0007669"/>
    <property type="project" value="TreeGrafter"/>
</dbReference>
<dbReference type="GO" id="GO:0005524">
    <property type="term" value="F:ATP binding"/>
    <property type="evidence" value="ECO:0007669"/>
    <property type="project" value="UniProtKB-KW"/>
</dbReference>
<evidence type="ECO:0000256" key="5">
    <source>
        <dbReference type="ARBA" id="ARBA00022777"/>
    </source>
</evidence>
<dbReference type="EMBL" id="CAJOBA010006571">
    <property type="protein sequence ID" value="CAF3776570.1"/>
    <property type="molecule type" value="Genomic_DNA"/>
</dbReference>
<gene>
    <name evidence="8" type="ORF">GPM918_LOCUS11938</name>
    <name evidence="9" type="ORF">OVA965_LOCUS14874</name>
    <name evidence="10" type="ORF">SRO942_LOCUS11939</name>
    <name evidence="11" type="ORF">TMI583_LOCUS14878</name>
</gene>
<dbReference type="InterPro" id="IPR000719">
    <property type="entry name" value="Prot_kinase_dom"/>
</dbReference>
<dbReference type="SMART" id="SM00220">
    <property type="entry name" value="S_TKc"/>
    <property type="match status" value="1"/>
</dbReference>
<evidence type="ECO:0000256" key="4">
    <source>
        <dbReference type="ARBA" id="ARBA00022741"/>
    </source>
</evidence>
<dbReference type="InterPro" id="IPR050108">
    <property type="entry name" value="CDK"/>
</dbReference>
<dbReference type="FunFam" id="1.10.510.10:FF:000624">
    <property type="entry name" value="Mitogen-activated protein kinase"/>
    <property type="match status" value="1"/>
</dbReference>
<feature type="domain" description="Protein kinase" evidence="7">
    <location>
        <begin position="9"/>
        <end position="293"/>
    </location>
</feature>
<evidence type="ECO:0000313" key="8">
    <source>
        <dbReference type="EMBL" id="CAF0965155.1"/>
    </source>
</evidence>
<dbReference type="Proteomes" id="UP000677228">
    <property type="component" value="Unassembled WGS sequence"/>
</dbReference>
<keyword evidence="5" id="KW-0418">Kinase</keyword>
<sequence length="324" mass="38039">MCNVFDTPWSYTEESTFGSVSKMFNCESQQAIAVKFIKPNKKFETEGEIPSTAVREVHILQELKHRNIIGLLNVDFKNDNMCLYLEYMPTDLKRYLDALENGFMTLELIRVCIYIKHTATEYMHSCRILHRDMKPHNILIDYEGALKLADFGLARYYHTRERILTHEVVTLWYRAPEVLLNAPTYGMAIDVWSFGCIFAEMCIKQALFRGESEIEQLYKIFQLLGTPTAEQWPELPECLYYQTLFPNWTDDILGDEMLKLHMTTEQIHFLKAILIYCPKRRPMAHQLLTHPYFIYPPCTEKQIKPIATVIDRAIKEQKRKMSNG</sequence>
<comment type="similarity">
    <text evidence="1">Belongs to the protein kinase superfamily. CMGC Ser/Thr protein kinase family. CDC2/CDKX subfamily.</text>
</comment>
<dbReference type="OrthoDB" id="9972580at2759"/>
<dbReference type="Gene3D" id="3.30.200.20">
    <property type="entry name" value="Phosphorylase Kinase, domain 1"/>
    <property type="match status" value="1"/>
</dbReference>
<dbReference type="EMBL" id="CAJNOQ010002555">
    <property type="protein sequence ID" value="CAF0965155.1"/>
    <property type="molecule type" value="Genomic_DNA"/>
</dbReference>
<comment type="caution">
    <text evidence="8">The sequence shown here is derived from an EMBL/GenBank/DDBJ whole genome shotgun (WGS) entry which is preliminary data.</text>
</comment>
<dbReference type="Proteomes" id="UP000663829">
    <property type="component" value="Unassembled WGS sequence"/>
</dbReference>
<evidence type="ECO:0000256" key="6">
    <source>
        <dbReference type="ARBA" id="ARBA00022840"/>
    </source>
</evidence>
<name>A0A814E624_9BILA</name>
<reference evidence="8" key="1">
    <citation type="submission" date="2021-02" db="EMBL/GenBank/DDBJ databases">
        <authorList>
            <person name="Nowell W R."/>
        </authorList>
    </citation>
    <scope>NUCLEOTIDE SEQUENCE</scope>
</reference>
<keyword evidence="3" id="KW-0808">Transferase</keyword>
<evidence type="ECO:0000313" key="10">
    <source>
        <dbReference type="EMBL" id="CAF3738816.1"/>
    </source>
</evidence>
<organism evidence="8 12">
    <name type="scientific">Didymodactylos carnosus</name>
    <dbReference type="NCBI Taxonomy" id="1234261"/>
    <lineage>
        <taxon>Eukaryota</taxon>
        <taxon>Metazoa</taxon>
        <taxon>Spiralia</taxon>
        <taxon>Gnathifera</taxon>
        <taxon>Rotifera</taxon>
        <taxon>Eurotatoria</taxon>
        <taxon>Bdelloidea</taxon>
        <taxon>Philodinida</taxon>
        <taxon>Philodinidae</taxon>
        <taxon>Didymodactylos</taxon>
    </lineage>
</organism>
<evidence type="ECO:0000313" key="12">
    <source>
        <dbReference type="Proteomes" id="UP000663829"/>
    </source>
</evidence>
<dbReference type="Pfam" id="PF00069">
    <property type="entry name" value="Pkinase"/>
    <property type="match status" value="1"/>
</dbReference>
<keyword evidence="12" id="KW-1185">Reference proteome</keyword>
<evidence type="ECO:0000256" key="2">
    <source>
        <dbReference type="ARBA" id="ARBA00022527"/>
    </source>
</evidence>
<dbReference type="InterPro" id="IPR008271">
    <property type="entry name" value="Ser/Thr_kinase_AS"/>
</dbReference>
<evidence type="ECO:0000256" key="1">
    <source>
        <dbReference type="ARBA" id="ARBA00006485"/>
    </source>
</evidence>
<proteinExistence type="inferred from homology"/>
<dbReference type="Proteomes" id="UP000682733">
    <property type="component" value="Unassembled WGS sequence"/>
</dbReference>
<keyword evidence="6" id="KW-0067">ATP-binding</keyword>
<dbReference type="EMBL" id="CAJNOK010006563">
    <property type="protein sequence ID" value="CAF1007562.1"/>
    <property type="molecule type" value="Genomic_DNA"/>
</dbReference>
<dbReference type="Gene3D" id="1.10.510.10">
    <property type="entry name" value="Transferase(Phosphotransferase) domain 1"/>
    <property type="match status" value="1"/>
</dbReference>